<keyword evidence="9" id="KW-1185">Reference proteome</keyword>
<dbReference type="InterPro" id="IPR014048">
    <property type="entry name" value="MethylDNA_cys_MeTrfase_DNA-bd"/>
</dbReference>
<keyword evidence="4" id="KW-0227">DNA damage</keyword>
<dbReference type="GO" id="GO:0003908">
    <property type="term" value="F:methylated-DNA-[protein]-cysteine S-methyltransferase activity"/>
    <property type="evidence" value="ECO:0007669"/>
    <property type="project" value="UniProtKB-EC"/>
</dbReference>
<evidence type="ECO:0000256" key="6">
    <source>
        <dbReference type="ARBA" id="ARBA00049348"/>
    </source>
</evidence>
<dbReference type="NCBIfam" id="TIGR00589">
    <property type="entry name" value="ogt"/>
    <property type="match status" value="1"/>
</dbReference>
<dbReference type="InterPro" id="IPR036217">
    <property type="entry name" value="MethylDNA_cys_MeTrfase_DNAb"/>
</dbReference>
<dbReference type="Pfam" id="PF01035">
    <property type="entry name" value="DNA_binding_1"/>
    <property type="match status" value="1"/>
</dbReference>
<name>A0ABW1R2X9_9LACO</name>
<dbReference type="Proteomes" id="UP001596253">
    <property type="component" value="Unassembled WGS sequence"/>
</dbReference>
<dbReference type="SUPFAM" id="SSF46767">
    <property type="entry name" value="Methylated DNA-protein cysteine methyltransferase, C-terminal domain"/>
    <property type="match status" value="1"/>
</dbReference>
<sequence>MQLILTNITIQQRHYWLGSTPRGLAFVGSPNGAADEWCHFFPQATTTFDEQANQAAGQALDAYLTGQSTTFDLPLDQTTGTALQQQVWQALQQLPYGQTCTYSDLAAQLNRPQAVRAIASAVGRNPLLVVVPCHRVLRKDGQLGGYRGGLPMKRRLLALEQTN</sequence>
<comment type="caution">
    <text evidence="8">The sequence shown here is derived from an EMBL/GenBank/DDBJ whole genome shotgun (WGS) entry which is preliminary data.</text>
</comment>
<evidence type="ECO:0000256" key="4">
    <source>
        <dbReference type="ARBA" id="ARBA00022763"/>
    </source>
</evidence>
<dbReference type="EMBL" id="JBHSSD010000010">
    <property type="protein sequence ID" value="MFC6163654.1"/>
    <property type="molecule type" value="Genomic_DNA"/>
</dbReference>
<feature type="domain" description="Methylated-DNA-[protein]-cysteine S-methyltransferase DNA binding" evidence="7">
    <location>
        <begin position="83"/>
        <end position="161"/>
    </location>
</feature>
<dbReference type="InterPro" id="IPR036388">
    <property type="entry name" value="WH-like_DNA-bd_sf"/>
</dbReference>
<dbReference type="InterPro" id="IPR036631">
    <property type="entry name" value="MGMT_N_sf"/>
</dbReference>
<evidence type="ECO:0000259" key="7">
    <source>
        <dbReference type="Pfam" id="PF01035"/>
    </source>
</evidence>
<dbReference type="PROSITE" id="PS00374">
    <property type="entry name" value="MGMT"/>
    <property type="match status" value="1"/>
</dbReference>
<reference evidence="9" key="1">
    <citation type="journal article" date="2019" name="Int. J. Syst. Evol. Microbiol.">
        <title>The Global Catalogue of Microorganisms (GCM) 10K type strain sequencing project: providing services to taxonomists for standard genome sequencing and annotation.</title>
        <authorList>
            <consortium name="The Broad Institute Genomics Platform"/>
            <consortium name="The Broad Institute Genome Sequencing Center for Infectious Disease"/>
            <person name="Wu L."/>
            <person name="Ma J."/>
        </authorList>
    </citation>
    <scope>NUCLEOTIDE SEQUENCE [LARGE SCALE GENOMIC DNA]</scope>
    <source>
        <strain evidence="9">CCM 8932</strain>
    </source>
</reference>
<accession>A0ABW1R2X9</accession>
<dbReference type="GO" id="GO:0032259">
    <property type="term" value="P:methylation"/>
    <property type="evidence" value="ECO:0007669"/>
    <property type="project" value="UniProtKB-KW"/>
</dbReference>
<dbReference type="InterPro" id="IPR001497">
    <property type="entry name" value="MethylDNA_cys_MeTrfase_AS"/>
</dbReference>
<dbReference type="EC" id="2.1.1.63" evidence="8"/>
<comment type="catalytic activity">
    <reaction evidence="1">
        <text>a 4-O-methyl-thymidine in DNA + L-cysteinyl-[protein] = a thymidine in DNA + S-methyl-L-cysteinyl-[protein]</text>
        <dbReference type="Rhea" id="RHEA:53428"/>
        <dbReference type="Rhea" id="RHEA-COMP:10131"/>
        <dbReference type="Rhea" id="RHEA-COMP:10132"/>
        <dbReference type="Rhea" id="RHEA-COMP:13555"/>
        <dbReference type="Rhea" id="RHEA-COMP:13556"/>
        <dbReference type="ChEBI" id="CHEBI:29950"/>
        <dbReference type="ChEBI" id="CHEBI:82612"/>
        <dbReference type="ChEBI" id="CHEBI:137386"/>
        <dbReference type="ChEBI" id="CHEBI:137387"/>
        <dbReference type="EC" id="2.1.1.63"/>
    </reaction>
</comment>
<dbReference type="PANTHER" id="PTHR10815:SF5">
    <property type="entry name" value="METHYLATED-DNA--PROTEIN-CYSTEINE METHYLTRANSFERASE"/>
    <property type="match status" value="1"/>
</dbReference>
<evidence type="ECO:0000256" key="1">
    <source>
        <dbReference type="ARBA" id="ARBA00001286"/>
    </source>
</evidence>
<dbReference type="SUPFAM" id="SSF53155">
    <property type="entry name" value="Methylated DNA-protein cysteine methyltransferase domain"/>
    <property type="match status" value="1"/>
</dbReference>
<keyword evidence="5" id="KW-0234">DNA repair</keyword>
<evidence type="ECO:0000313" key="9">
    <source>
        <dbReference type="Proteomes" id="UP001596253"/>
    </source>
</evidence>
<comment type="catalytic activity">
    <reaction evidence="6">
        <text>a 6-O-methyl-2'-deoxyguanosine in DNA + L-cysteinyl-[protein] = S-methyl-L-cysteinyl-[protein] + a 2'-deoxyguanosine in DNA</text>
        <dbReference type="Rhea" id="RHEA:24000"/>
        <dbReference type="Rhea" id="RHEA-COMP:10131"/>
        <dbReference type="Rhea" id="RHEA-COMP:10132"/>
        <dbReference type="Rhea" id="RHEA-COMP:11367"/>
        <dbReference type="Rhea" id="RHEA-COMP:11368"/>
        <dbReference type="ChEBI" id="CHEBI:29950"/>
        <dbReference type="ChEBI" id="CHEBI:82612"/>
        <dbReference type="ChEBI" id="CHEBI:85445"/>
        <dbReference type="ChEBI" id="CHEBI:85448"/>
        <dbReference type="EC" id="2.1.1.63"/>
    </reaction>
</comment>
<dbReference type="Gene3D" id="1.10.10.10">
    <property type="entry name" value="Winged helix-like DNA-binding domain superfamily/Winged helix DNA-binding domain"/>
    <property type="match status" value="1"/>
</dbReference>
<evidence type="ECO:0000256" key="5">
    <source>
        <dbReference type="ARBA" id="ARBA00023204"/>
    </source>
</evidence>
<protein>
    <submittedName>
        <fullName evidence="8">Methylated-DNA--[protein]-cysteine S-methyltransferase</fullName>
        <ecNumber evidence="8">2.1.1.63</ecNumber>
    </submittedName>
</protein>
<gene>
    <name evidence="8" type="ORF">ACFP3T_03080</name>
</gene>
<evidence type="ECO:0000256" key="3">
    <source>
        <dbReference type="ARBA" id="ARBA00022679"/>
    </source>
</evidence>
<organism evidence="8 9">
    <name type="scientific">Lactiplantibacillus dongliensis</name>
    <dbReference type="NCBI Taxonomy" id="2559919"/>
    <lineage>
        <taxon>Bacteria</taxon>
        <taxon>Bacillati</taxon>
        <taxon>Bacillota</taxon>
        <taxon>Bacilli</taxon>
        <taxon>Lactobacillales</taxon>
        <taxon>Lactobacillaceae</taxon>
        <taxon>Lactiplantibacillus</taxon>
    </lineage>
</organism>
<dbReference type="RefSeq" id="WP_137640661.1">
    <property type="nucleotide sequence ID" value="NZ_BJDK01000025.1"/>
</dbReference>
<keyword evidence="3 8" id="KW-0808">Transferase</keyword>
<dbReference type="CDD" id="cd06445">
    <property type="entry name" value="ATase"/>
    <property type="match status" value="1"/>
</dbReference>
<keyword evidence="2 8" id="KW-0489">Methyltransferase</keyword>
<evidence type="ECO:0000256" key="2">
    <source>
        <dbReference type="ARBA" id="ARBA00022603"/>
    </source>
</evidence>
<dbReference type="PANTHER" id="PTHR10815">
    <property type="entry name" value="METHYLATED-DNA--PROTEIN-CYSTEINE METHYLTRANSFERASE"/>
    <property type="match status" value="1"/>
</dbReference>
<evidence type="ECO:0000313" key="8">
    <source>
        <dbReference type="EMBL" id="MFC6163654.1"/>
    </source>
</evidence>
<proteinExistence type="predicted"/>